<dbReference type="PANTHER" id="PTHR24421">
    <property type="entry name" value="NITRATE/NITRITE SENSOR PROTEIN NARX-RELATED"/>
    <property type="match status" value="1"/>
</dbReference>
<keyword evidence="3" id="KW-0902">Two-component regulatory system</keyword>
<reference evidence="7" key="1">
    <citation type="submission" date="2023-07" db="EMBL/GenBank/DDBJ databases">
        <title>Functional and genomic diversity of the sorghum phyllosphere microbiome.</title>
        <authorList>
            <person name="Shade A."/>
        </authorList>
    </citation>
    <scope>NUCLEOTIDE SEQUENCE</scope>
    <source>
        <strain evidence="7">SORGH_AS_1067</strain>
    </source>
</reference>
<comment type="caution">
    <text evidence="7">The sequence shown here is derived from an EMBL/GenBank/DDBJ whole genome shotgun (WGS) entry which is preliminary data.</text>
</comment>
<evidence type="ECO:0000256" key="4">
    <source>
        <dbReference type="SAM" id="MobiDB-lite"/>
    </source>
</evidence>
<keyword evidence="5" id="KW-0472">Membrane</keyword>
<dbReference type="EMBL" id="JAUTAN010000001">
    <property type="protein sequence ID" value="MDQ1104487.1"/>
    <property type="molecule type" value="Genomic_DNA"/>
</dbReference>
<dbReference type="Gene3D" id="3.30.565.10">
    <property type="entry name" value="Histidine kinase-like ATPase, C-terminal domain"/>
    <property type="match status" value="1"/>
</dbReference>
<dbReference type="InterPro" id="IPR003594">
    <property type="entry name" value="HATPase_dom"/>
</dbReference>
<feature type="compositionally biased region" description="Low complexity" evidence="4">
    <location>
        <begin position="461"/>
        <end position="471"/>
    </location>
</feature>
<feature type="transmembrane region" description="Helical" evidence="5">
    <location>
        <begin position="136"/>
        <end position="154"/>
    </location>
</feature>
<evidence type="ECO:0000256" key="2">
    <source>
        <dbReference type="ARBA" id="ARBA00022777"/>
    </source>
</evidence>
<dbReference type="PANTHER" id="PTHR24421:SF61">
    <property type="entry name" value="OXYGEN SENSOR HISTIDINE KINASE NREB"/>
    <property type="match status" value="1"/>
</dbReference>
<keyword evidence="2 7" id="KW-0418">Kinase</keyword>
<dbReference type="GO" id="GO:0000160">
    <property type="term" value="P:phosphorelay signal transduction system"/>
    <property type="evidence" value="ECO:0007669"/>
    <property type="project" value="UniProtKB-KW"/>
</dbReference>
<dbReference type="SMART" id="SM00387">
    <property type="entry name" value="HATPase_c"/>
    <property type="match status" value="1"/>
</dbReference>
<feature type="transmembrane region" description="Helical" evidence="5">
    <location>
        <begin position="204"/>
        <end position="225"/>
    </location>
</feature>
<dbReference type="AlphaFoldDB" id="A0AAJ1U6Z6"/>
<sequence length="488" mass="49828">MAGLGGGSGFVPMCAAVRACDDGGTMTTTGPTTAAPPAPRRAGRDLERGLVGGVAAGLADHLGLPVLPLRIGFVVATVLGGLGAVLYGAYWLFLPAAPLGDGADRAGAAPGLAGAARDGRRPRGLLGRPAGRTGDAVVVGVLSVGIVLAVEAVVGRGALVWAVALVAGGVALLWRQADEVQRERWVERTERMDPVGMVLGSGGWAAWTRLALGAVLLGTGLVLLGFRDGGIGAAREVVLAVLLGIGGLAVVVGPWVARLVRDLGDERTERIRSQERADVAAHLHDSVLQTLALIQKNAGDAATVARLARAQERDLRAWLFAEERPGSPGAGRGAAPDTLAAAVRAVAAVVEDDHGIEVEVVAVGDAPWSERVQPVVAAVREAVVNAAKHAGTGRVDVYVEVLGGAVDVFVRDRGAGFDPDDLPADRHGVRGSIVDRMLRHGGTARIRSAPGEGTEVRVHLPAPDEQAQQAQDADDGVGSTDAAGRGAQ</sequence>
<dbReference type="InterPro" id="IPR007168">
    <property type="entry name" value="Phageshock_PspC_N"/>
</dbReference>
<evidence type="ECO:0000256" key="1">
    <source>
        <dbReference type="ARBA" id="ARBA00022679"/>
    </source>
</evidence>
<dbReference type="Pfam" id="PF04024">
    <property type="entry name" value="PspC"/>
    <property type="match status" value="1"/>
</dbReference>
<evidence type="ECO:0000256" key="5">
    <source>
        <dbReference type="SAM" id="Phobius"/>
    </source>
</evidence>
<evidence type="ECO:0000313" key="7">
    <source>
        <dbReference type="EMBL" id="MDQ1104487.1"/>
    </source>
</evidence>
<keyword evidence="1" id="KW-0808">Transferase</keyword>
<protein>
    <submittedName>
        <fullName evidence="7">Signal transduction histidine kinase/phage shock protein PspC (Stress-responsive transcriptional regulator)</fullName>
    </submittedName>
</protein>
<dbReference type="InterPro" id="IPR036890">
    <property type="entry name" value="HATPase_C_sf"/>
</dbReference>
<accession>A0AAJ1U6Z6</accession>
<feature type="domain" description="Histidine kinase/HSP90-like ATPase" evidence="6">
    <location>
        <begin position="370"/>
        <end position="464"/>
    </location>
</feature>
<evidence type="ECO:0000256" key="3">
    <source>
        <dbReference type="ARBA" id="ARBA00023012"/>
    </source>
</evidence>
<feature type="transmembrane region" description="Helical" evidence="5">
    <location>
        <begin position="71"/>
        <end position="93"/>
    </location>
</feature>
<feature type="transmembrane region" description="Helical" evidence="5">
    <location>
        <begin position="237"/>
        <end position="257"/>
    </location>
</feature>
<evidence type="ECO:0000313" key="8">
    <source>
        <dbReference type="Proteomes" id="UP001239215"/>
    </source>
</evidence>
<dbReference type="InterPro" id="IPR050482">
    <property type="entry name" value="Sensor_HK_TwoCompSys"/>
</dbReference>
<feature type="region of interest" description="Disordered" evidence="4">
    <location>
        <begin position="461"/>
        <end position="488"/>
    </location>
</feature>
<dbReference type="Proteomes" id="UP001239215">
    <property type="component" value="Unassembled WGS sequence"/>
</dbReference>
<dbReference type="SUPFAM" id="SSF55874">
    <property type="entry name" value="ATPase domain of HSP90 chaperone/DNA topoisomerase II/histidine kinase"/>
    <property type="match status" value="1"/>
</dbReference>
<dbReference type="GO" id="GO:0016301">
    <property type="term" value="F:kinase activity"/>
    <property type="evidence" value="ECO:0007669"/>
    <property type="project" value="UniProtKB-KW"/>
</dbReference>
<gene>
    <name evidence="7" type="ORF">QE405_001771</name>
</gene>
<name>A0AAJ1U6Z6_9ACTN</name>
<organism evidence="7 8">
    <name type="scientific">Nocardioides zeae</name>
    <dbReference type="NCBI Taxonomy" id="1457234"/>
    <lineage>
        <taxon>Bacteria</taxon>
        <taxon>Bacillati</taxon>
        <taxon>Actinomycetota</taxon>
        <taxon>Actinomycetes</taxon>
        <taxon>Propionibacteriales</taxon>
        <taxon>Nocardioidaceae</taxon>
        <taxon>Nocardioides</taxon>
    </lineage>
</organism>
<dbReference type="Pfam" id="PF02518">
    <property type="entry name" value="HATPase_c"/>
    <property type="match status" value="1"/>
</dbReference>
<proteinExistence type="predicted"/>
<keyword evidence="5" id="KW-0812">Transmembrane</keyword>
<keyword evidence="5" id="KW-1133">Transmembrane helix</keyword>
<evidence type="ECO:0000259" key="6">
    <source>
        <dbReference type="SMART" id="SM00387"/>
    </source>
</evidence>